<proteinExistence type="predicted"/>
<dbReference type="Gene3D" id="3.80.10.10">
    <property type="entry name" value="Ribonuclease Inhibitor"/>
    <property type="match status" value="3"/>
</dbReference>
<feature type="compositionally biased region" description="Low complexity" evidence="3">
    <location>
        <begin position="459"/>
        <end position="472"/>
    </location>
</feature>
<dbReference type="InterPro" id="IPR050333">
    <property type="entry name" value="SLRP"/>
</dbReference>
<feature type="chain" id="PRO_5012362048" evidence="4">
    <location>
        <begin position="16"/>
        <end position="671"/>
    </location>
</feature>
<keyword evidence="4" id="KW-0732">Signal</keyword>
<sequence>MLRWLIFLLPVSVAAYCPEFFKNQTACSCSDYLDGSVIRCSGQDGPKMIEQMKKLHFEIRELTLENANIIEIGPRAFKNLRIKKLVLDKNRIKAIHRDAFRGLENVLQELSIANNKMTEVPSDAVAGMRALNVLSLKCNKIGNLTKPVFVNLTSLIDVNLSCNEICELSSNVFDGVRSTLQNLILDMNCIKKFPAEAVQNMESLIALHLKYNQINSIDEGQLKNLSSLSMISLTSNNISFIHPSALRNTPNLRYVYLAENQLHSFEPGTMSQFSQTQVLDLAFNQLTEIKEDTFAGLESLQHLNLESNNIKSIAPGAFAGIPLLLLWLPNNCLNSISPVTFQGALFLRQLSLANNNIKEIEPLSLNHLANLHTVDLANNKIRSLQQGAIQGSDHLTVRLQENPMVCSQDGFHVMNGPQAINLTNEANKICKTNWHEDTPNICPKALLRPEPPLCCNRKSTTTNLTPSITTSTRPIEKATTSGEDDEEDVEESGESSNEGDESVISHSKKTHTAETTATMYEESVATTQASKRKINMDRFWRLSHRPAVDSPFLRHQVNSVLKPKYLKTTAAPLQHNTEKSEEDDANKESEDDNDVDEEVISQEEEDATTETTIKTSRIPARIRERQKMLSNMPPWLHTYPKDKIREPEEDFNKDDDTETVQVDEHMKRPTI</sequence>
<feature type="compositionally biased region" description="Acidic residues" evidence="3">
    <location>
        <begin position="580"/>
        <end position="608"/>
    </location>
</feature>
<protein>
    <submittedName>
        <fullName evidence="5">Leucine Rich repeat-containing domain protein</fullName>
    </submittedName>
</protein>
<dbReference type="STRING" id="29172.A0A0D8XAV9"/>
<dbReference type="Pfam" id="PF12799">
    <property type="entry name" value="LRR_4"/>
    <property type="match status" value="1"/>
</dbReference>
<feature type="compositionally biased region" description="Acidic residues" evidence="3">
    <location>
        <begin position="647"/>
        <end position="658"/>
    </location>
</feature>
<evidence type="ECO:0000256" key="4">
    <source>
        <dbReference type="SAM" id="SignalP"/>
    </source>
</evidence>
<name>A0A0D8XAV9_DICVI</name>
<dbReference type="AlphaFoldDB" id="A0A0D8XAV9"/>
<dbReference type="PANTHER" id="PTHR45712:SF22">
    <property type="entry name" value="INSULIN-LIKE GROWTH FACTOR-BINDING PROTEIN COMPLEX ACID LABILE SUBUNIT"/>
    <property type="match status" value="1"/>
</dbReference>
<dbReference type="InterPro" id="IPR003591">
    <property type="entry name" value="Leu-rich_rpt_typical-subtyp"/>
</dbReference>
<dbReference type="PROSITE" id="PS51450">
    <property type="entry name" value="LRR"/>
    <property type="match status" value="2"/>
</dbReference>
<dbReference type="InterPro" id="IPR001611">
    <property type="entry name" value="Leu-rich_rpt"/>
</dbReference>
<feature type="compositionally biased region" description="Basic and acidic residues" evidence="3">
    <location>
        <begin position="662"/>
        <end position="671"/>
    </location>
</feature>
<reference evidence="5 6" key="1">
    <citation type="submission" date="2013-11" db="EMBL/GenBank/DDBJ databases">
        <title>Draft genome of the bovine lungworm Dictyocaulus viviparus.</title>
        <authorList>
            <person name="Mitreva M."/>
        </authorList>
    </citation>
    <scope>NUCLEOTIDE SEQUENCE [LARGE SCALE GENOMIC DNA]</scope>
    <source>
        <strain evidence="5 6">HannoverDv2000</strain>
    </source>
</reference>
<keyword evidence="6" id="KW-1185">Reference proteome</keyword>
<dbReference type="Pfam" id="PF13855">
    <property type="entry name" value="LRR_8"/>
    <property type="match status" value="3"/>
</dbReference>
<feature type="signal peptide" evidence="4">
    <location>
        <begin position="1"/>
        <end position="15"/>
    </location>
</feature>
<dbReference type="EMBL" id="KN716776">
    <property type="protein sequence ID" value="KJH41698.1"/>
    <property type="molecule type" value="Genomic_DNA"/>
</dbReference>
<reference evidence="6" key="2">
    <citation type="journal article" date="2016" name="Sci. Rep.">
        <title>Dictyocaulus viviparus genome, variome and transcriptome elucidate lungworm biology and support future intervention.</title>
        <authorList>
            <person name="McNulty S.N."/>
            <person name="Strube C."/>
            <person name="Rosa B.A."/>
            <person name="Martin J.C."/>
            <person name="Tyagi R."/>
            <person name="Choi Y.J."/>
            <person name="Wang Q."/>
            <person name="Hallsworth Pepin K."/>
            <person name="Zhang X."/>
            <person name="Ozersky P."/>
            <person name="Wilson R.K."/>
            <person name="Sternberg P.W."/>
            <person name="Gasser R.B."/>
            <person name="Mitreva M."/>
        </authorList>
    </citation>
    <scope>NUCLEOTIDE SEQUENCE [LARGE SCALE GENOMIC DNA]</scope>
    <source>
        <strain evidence="6">HannoverDv2000</strain>
    </source>
</reference>
<evidence type="ECO:0000256" key="1">
    <source>
        <dbReference type="ARBA" id="ARBA00022614"/>
    </source>
</evidence>
<evidence type="ECO:0000313" key="6">
    <source>
        <dbReference type="Proteomes" id="UP000053766"/>
    </source>
</evidence>
<dbReference type="SMART" id="SM00369">
    <property type="entry name" value="LRR_TYP"/>
    <property type="match status" value="11"/>
</dbReference>
<feature type="compositionally biased region" description="Acidic residues" evidence="3">
    <location>
        <begin position="482"/>
        <end position="501"/>
    </location>
</feature>
<accession>A0A0D8XAV9</accession>
<dbReference type="InterPro" id="IPR025875">
    <property type="entry name" value="Leu-rich_rpt_4"/>
</dbReference>
<keyword evidence="1" id="KW-0433">Leucine-rich repeat</keyword>
<dbReference type="OrthoDB" id="1055097at2759"/>
<keyword evidence="2" id="KW-0677">Repeat</keyword>
<feature type="compositionally biased region" description="Polar residues" evidence="3">
    <location>
        <begin position="513"/>
        <end position="529"/>
    </location>
</feature>
<feature type="region of interest" description="Disordered" evidence="3">
    <location>
        <begin position="569"/>
        <end position="671"/>
    </location>
</feature>
<evidence type="ECO:0000256" key="3">
    <source>
        <dbReference type="SAM" id="MobiDB-lite"/>
    </source>
</evidence>
<gene>
    <name evidence="5" type="ORF">DICVIV_12323</name>
</gene>
<dbReference type="InterPro" id="IPR032675">
    <property type="entry name" value="LRR_dom_sf"/>
</dbReference>
<dbReference type="FunFam" id="3.80.10.10:FF:001164">
    <property type="entry name" value="GH01279p"/>
    <property type="match status" value="1"/>
</dbReference>
<organism evidence="5 6">
    <name type="scientific">Dictyocaulus viviparus</name>
    <name type="common">Bovine lungworm</name>
    <dbReference type="NCBI Taxonomy" id="29172"/>
    <lineage>
        <taxon>Eukaryota</taxon>
        <taxon>Metazoa</taxon>
        <taxon>Ecdysozoa</taxon>
        <taxon>Nematoda</taxon>
        <taxon>Chromadorea</taxon>
        <taxon>Rhabditida</taxon>
        <taxon>Rhabditina</taxon>
        <taxon>Rhabditomorpha</taxon>
        <taxon>Strongyloidea</taxon>
        <taxon>Metastrongylidae</taxon>
        <taxon>Dictyocaulus</taxon>
    </lineage>
</organism>
<dbReference type="PANTHER" id="PTHR45712">
    <property type="entry name" value="AGAP008170-PA"/>
    <property type="match status" value="1"/>
</dbReference>
<dbReference type="Proteomes" id="UP000053766">
    <property type="component" value="Unassembled WGS sequence"/>
</dbReference>
<evidence type="ECO:0000256" key="2">
    <source>
        <dbReference type="ARBA" id="ARBA00022737"/>
    </source>
</evidence>
<feature type="region of interest" description="Disordered" evidence="3">
    <location>
        <begin position="458"/>
        <end position="530"/>
    </location>
</feature>
<dbReference type="SUPFAM" id="SSF52058">
    <property type="entry name" value="L domain-like"/>
    <property type="match status" value="1"/>
</dbReference>
<evidence type="ECO:0000313" key="5">
    <source>
        <dbReference type="EMBL" id="KJH41698.1"/>
    </source>
</evidence>